<dbReference type="PANTHER" id="PTHR45668:SF3">
    <property type="entry name" value="SERINE_THREONINE-PROTEIN PHOSPHATASE RDGC"/>
    <property type="match status" value="1"/>
</dbReference>
<comment type="catalytic activity">
    <reaction evidence="6">
        <text>O-phospho-L-threonyl-[protein] + H2O = L-threonyl-[protein] + phosphate</text>
        <dbReference type="Rhea" id="RHEA:47004"/>
        <dbReference type="Rhea" id="RHEA-COMP:11060"/>
        <dbReference type="Rhea" id="RHEA-COMP:11605"/>
        <dbReference type="ChEBI" id="CHEBI:15377"/>
        <dbReference type="ChEBI" id="CHEBI:30013"/>
        <dbReference type="ChEBI" id="CHEBI:43474"/>
        <dbReference type="ChEBI" id="CHEBI:61977"/>
        <dbReference type="EC" id="3.1.3.16"/>
    </reaction>
</comment>
<dbReference type="AlphaFoldDB" id="A0A1J1IGC9"/>
<dbReference type="Pfam" id="PF13499">
    <property type="entry name" value="EF-hand_7"/>
    <property type="match status" value="1"/>
</dbReference>
<dbReference type="Proteomes" id="UP000183832">
    <property type="component" value="Unassembled WGS sequence"/>
</dbReference>
<dbReference type="CDD" id="cd23767">
    <property type="entry name" value="IQCD"/>
    <property type="match status" value="1"/>
</dbReference>
<dbReference type="PROSITE" id="PS00125">
    <property type="entry name" value="SER_THR_PHOSPHATASE"/>
    <property type="match status" value="1"/>
</dbReference>
<evidence type="ECO:0000256" key="4">
    <source>
        <dbReference type="ARBA" id="ARBA00022837"/>
    </source>
</evidence>
<evidence type="ECO:0000256" key="1">
    <source>
        <dbReference type="ARBA" id="ARBA00001936"/>
    </source>
</evidence>
<dbReference type="SMART" id="SM00054">
    <property type="entry name" value="EFh"/>
    <property type="match status" value="3"/>
</dbReference>
<gene>
    <name evidence="10" type="primary">putative Serine</name>
    <name evidence="10" type="ORF">CLUMA_CG011470</name>
</gene>
<dbReference type="PRINTS" id="PR00114">
    <property type="entry name" value="STPHPHTASE"/>
</dbReference>
<dbReference type="InterPro" id="IPR051134">
    <property type="entry name" value="PPP_phosphatase"/>
</dbReference>
<evidence type="ECO:0000256" key="5">
    <source>
        <dbReference type="ARBA" id="ARBA00023211"/>
    </source>
</evidence>
<dbReference type="EC" id="3.1.3.16" evidence="6"/>
<feature type="compositionally biased region" description="Polar residues" evidence="8">
    <location>
        <begin position="750"/>
        <end position="759"/>
    </location>
</feature>
<reference evidence="10 11" key="1">
    <citation type="submission" date="2015-04" db="EMBL/GenBank/DDBJ databases">
        <authorList>
            <person name="Syromyatnikov M.Y."/>
            <person name="Popov V.N."/>
        </authorList>
    </citation>
    <scope>NUCLEOTIDE SEQUENCE [LARGE SCALE GENOMIC DNA]</scope>
</reference>
<evidence type="ECO:0000256" key="2">
    <source>
        <dbReference type="ARBA" id="ARBA00008294"/>
    </source>
</evidence>
<evidence type="ECO:0000259" key="9">
    <source>
        <dbReference type="PROSITE" id="PS50222"/>
    </source>
</evidence>
<evidence type="ECO:0000313" key="11">
    <source>
        <dbReference type="Proteomes" id="UP000183832"/>
    </source>
</evidence>
<dbReference type="EMBL" id="CVRI01000047">
    <property type="protein sequence ID" value="CRK98102.1"/>
    <property type="molecule type" value="Genomic_DNA"/>
</dbReference>
<feature type="domain" description="EF-hand" evidence="9">
    <location>
        <begin position="649"/>
        <end position="684"/>
    </location>
</feature>
<feature type="coiled-coil region" evidence="7">
    <location>
        <begin position="513"/>
        <end position="540"/>
    </location>
</feature>
<protein>
    <recommendedName>
        <fullName evidence="6">Serine/threonine-protein phosphatase</fullName>
        <ecNumber evidence="6">3.1.3.16</ecNumber>
    </recommendedName>
</protein>
<keyword evidence="7" id="KW-0175">Coiled coil</keyword>
<dbReference type="SMART" id="SM00156">
    <property type="entry name" value="PP2Ac"/>
    <property type="match status" value="1"/>
</dbReference>
<feature type="domain" description="EF-hand" evidence="9">
    <location>
        <begin position="610"/>
        <end position="645"/>
    </location>
</feature>
<dbReference type="SUPFAM" id="SSF47473">
    <property type="entry name" value="EF-hand"/>
    <property type="match status" value="1"/>
</dbReference>
<dbReference type="InterPro" id="IPR018247">
    <property type="entry name" value="EF_Hand_1_Ca_BS"/>
</dbReference>
<feature type="domain" description="EF-hand" evidence="9">
    <location>
        <begin position="525"/>
        <end position="560"/>
    </location>
</feature>
<comment type="similarity">
    <text evidence="2 6">Belongs to the PPP phosphatase family.</text>
</comment>
<dbReference type="CDD" id="cd00051">
    <property type="entry name" value="EFh"/>
    <property type="match status" value="1"/>
</dbReference>
<dbReference type="PANTHER" id="PTHR45668">
    <property type="entry name" value="SERINE/THREONINE-PROTEIN PHOSPHATASE 5-RELATED"/>
    <property type="match status" value="1"/>
</dbReference>
<dbReference type="SUPFAM" id="SSF56300">
    <property type="entry name" value="Metallo-dependent phosphatases"/>
    <property type="match status" value="1"/>
</dbReference>
<feature type="region of interest" description="Disordered" evidence="8">
    <location>
        <begin position="747"/>
        <end position="781"/>
    </location>
</feature>
<keyword evidence="5" id="KW-0464">Manganese</keyword>
<dbReference type="PROSITE" id="PS50222">
    <property type="entry name" value="EF_HAND_2"/>
    <property type="match status" value="3"/>
</dbReference>
<comment type="cofactor">
    <cofactor evidence="1">
        <name>Mn(2+)</name>
        <dbReference type="ChEBI" id="CHEBI:29035"/>
    </cofactor>
</comment>
<keyword evidence="6" id="KW-0378">Hydrolase</keyword>
<dbReference type="GO" id="GO:0005509">
    <property type="term" value="F:calcium ion binding"/>
    <property type="evidence" value="ECO:0007669"/>
    <property type="project" value="InterPro"/>
</dbReference>
<evidence type="ECO:0000256" key="8">
    <source>
        <dbReference type="SAM" id="MobiDB-lite"/>
    </source>
</evidence>
<dbReference type="PROSITE" id="PS00018">
    <property type="entry name" value="EF_HAND_1"/>
    <property type="match status" value="1"/>
</dbReference>
<dbReference type="InterPro" id="IPR011992">
    <property type="entry name" value="EF-hand-dom_pair"/>
</dbReference>
<dbReference type="InterPro" id="IPR006186">
    <property type="entry name" value="Ser/Thr-sp_prot-phosphatase"/>
</dbReference>
<evidence type="ECO:0000313" key="10">
    <source>
        <dbReference type="EMBL" id="CRK98102.1"/>
    </source>
</evidence>
<keyword evidence="11" id="KW-1185">Reference proteome</keyword>
<keyword evidence="4" id="KW-0106">Calcium</keyword>
<keyword evidence="3" id="KW-0479">Metal-binding</keyword>
<feature type="compositionally biased region" description="Basic and acidic residues" evidence="8">
    <location>
        <begin position="760"/>
        <end position="771"/>
    </location>
</feature>
<dbReference type="STRING" id="568069.A0A1J1IGC9"/>
<organism evidence="10 11">
    <name type="scientific">Clunio marinus</name>
    <dbReference type="NCBI Taxonomy" id="568069"/>
    <lineage>
        <taxon>Eukaryota</taxon>
        <taxon>Metazoa</taxon>
        <taxon>Ecdysozoa</taxon>
        <taxon>Arthropoda</taxon>
        <taxon>Hexapoda</taxon>
        <taxon>Insecta</taxon>
        <taxon>Pterygota</taxon>
        <taxon>Neoptera</taxon>
        <taxon>Endopterygota</taxon>
        <taxon>Diptera</taxon>
        <taxon>Nematocera</taxon>
        <taxon>Chironomoidea</taxon>
        <taxon>Chironomidae</taxon>
        <taxon>Clunio</taxon>
    </lineage>
</organism>
<dbReference type="PROSITE" id="PS50096">
    <property type="entry name" value="IQ"/>
    <property type="match status" value="1"/>
</dbReference>
<sequence length="781" mass="90007">MLRSCICLKKERRDSQNSSTSSCRSSEIERNAAAISNSSNERESRSLMKFLSSSICFRVIRSPRRGLSMTKVERVIKATLLIQRWYRRYMARVEMKRRYTWTIFQNIEYSAEQDQVRLYNFFNDLLMHMPEAAKQIKEQDQMSTSSAESLDDDFLDESDDSLDEGIDEPKVYKGPHLNIPFEKQDLDMLINLFRKRKYKLHARYVAMILREGAKKLRRLDNINKASTEVKGSKTVTVVGDLHGKLDDLLVILYKNGLPSHTNCYVFNGDFVDRGKKSLEVLLILLVCFIIFPGCVMLNRGNHEDAVMNHRYGFTREVHQKYRHNADKLLKLIDQVYRHLPLGTLINNKIFVVHGGISESTDLNLIASVRRSKYVSILRPPTQPKDDSDSKIEWKQVIDILWSDPVMTDAVSPMPNKRGAGECFGPETTNKFLQRHNLTTLVRSHECKSEGYEIVHNGNVITVFSASNYYEIGSNKGAYIKFGANSDRYFVQFTAAASKTRKLTFRQQVDNVEKSAIRELKEKLREQKTQLQKEFKERDSDNTGRISLCQWSEAMEAVTNFKLPWRLLREKLATVNKNNEIVYSTTLQMIEEDDIKIVANGTENLIDTMYTNRENLEAIFRMMDLDSNGLISIDEFKQACELLSGYLPNYNVDQMLENCRMMDMNKDSHVDLNEFLEAFRLCQQFHGSKEIEKIPSKEGSARCLINNSEDDNEKVEVQVDEYEISEMKECLNTGGQLKKSPSIRSVVSVESLGQTGQTQDQKQEVETDKIDNNDDDGLLKNN</sequence>
<dbReference type="OrthoDB" id="442428at2759"/>
<dbReference type="Gene3D" id="3.60.21.10">
    <property type="match status" value="1"/>
</dbReference>
<evidence type="ECO:0000256" key="3">
    <source>
        <dbReference type="ARBA" id="ARBA00022723"/>
    </source>
</evidence>
<dbReference type="InterPro" id="IPR002048">
    <property type="entry name" value="EF_hand_dom"/>
</dbReference>
<dbReference type="GO" id="GO:0004722">
    <property type="term" value="F:protein serine/threonine phosphatase activity"/>
    <property type="evidence" value="ECO:0007669"/>
    <property type="project" value="UniProtKB-EC"/>
</dbReference>
<dbReference type="Gene3D" id="1.10.238.10">
    <property type="entry name" value="EF-hand"/>
    <property type="match status" value="1"/>
</dbReference>
<dbReference type="InterPro" id="IPR029052">
    <property type="entry name" value="Metallo-depent_PP-like"/>
</dbReference>
<dbReference type="InterPro" id="IPR004843">
    <property type="entry name" value="Calcineurin-like_PHP"/>
</dbReference>
<dbReference type="SMART" id="SM00015">
    <property type="entry name" value="IQ"/>
    <property type="match status" value="1"/>
</dbReference>
<evidence type="ECO:0000256" key="6">
    <source>
        <dbReference type="RuleBase" id="RU004273"/>
    </source>
</evidence>
<name>A0A1J1IGC9_9DIPT</name>
<proteinExistence type="inferred from homology"/>
<dbReference type="Pfam" id="PF00149">
    <property type="entry name" value="Metallophos"/>
    <property type="match status" value="1"/>
</dbReference>
<evidence type="ECO:0000256" key="7">
    <source>
        <dbReference type="SAM" id="Coils"/>
    </source>
</evidence>
<dbReference type="InterPro" id="IPR000048">
    <property type="entry name" value="IQ_motif_EF-hand-BS"/>
</dbReference>
<accession>A0A1J1IGC9</accession>